<dbReference type="PANTHER" id="PTHR43428:SF1">
    <property type="entry name" value="ARSENATE REDUCTASE"/>
    <property type="match status" value="1"/>
</dbReference>
<keyword evidence="3" id="KW-0560">Oxidoreductase</keyword>
<keyword evidence="1" id="KW-0059">Arsenical resistance</keyword>
<organism evidence="3 4">
    <name type="scientific">Banduia mediterranea</name>
    <dbReference type="NCBI Taxonomy" id="3075609"/>
    <lineage>
        <taxon>Bacteria</taxon>
        <taxon>Pseudomonadati</taxon>
        <taxon>Pseudomonadota</taxon>
        <taxon>Gammaproteobacteria</taxon>
        <taxon>Nevskiales</taxon>
        <taxon>Algiphilaceae</taxon>
        <taxon>Banduia</taxon>
    </lineage>
</organism>
<comment type="caution">
    <text evidence="3">The sequence shown here is derived from an EMBL/GenBank/DDBJ whole genome shotgun (WGS) entry which is preliminary data.</text>
</comment>
<dbReference type="CDD" id="cd16345">
    <property type="entry name" value="LMWP_ArsC"/>
    <property type="match status" value="1"/>
</dbReference>
<proteinExistence type="predicted"/>
<dbReference type="RefSeq" id="WP_311366149.1">
    <property type="nucleotide sequence ID" value="NZ_JAVRIC010000026.1"/>
</dbReference>
<sequence>MNPTSKDIPRDGVNILILCTGNSARSILGEAILNELGRKDGRLHAWSAGSHPRGQVHPMALAELRRRGIATERFRSKSWDEFSGPEAPRMDYVITVCDQAAGETCPYWPGAPLKVHMGLPDPAAVAGAEAQAAAFTEAYDILFRRLRAFAQLPLESRDHAALAGALREIATLT</sequence>
<evidence type="ECO:0000256" key="1">
    <source>
        <dbReference type="ARBA" id="ARBA00022849"/>
    </source>
</evidence>
<dbReference type="InterPro" id="IPR036196">
    <property type="entry name" value="Ptyr_pPase_sf"/>
</dbReference>
<evidence type="ECO:0000259" key="2">
    <source>
        <dbReference type="SMART" id="SM00226"/>
    </source>
</evidence>
<dbReference type="InterPro" id="IPR023485">
    <property type="entry name" value="Ptyr_pPase"/>
</dbReference>
<dbReference type="SMART" id="SM00226">
    <property type="entry name" value="LMWPc"/>
    <property type="match status" value="1"/>
</dbReference>
<feature type="domain" description="Phosphotyrosine protein phosphatase I" evidence="2">
    <location>
        <begin position="13"/>
        <end position="152"/>
    </location>
</feature>
<dbReference type="EMBL" id="JAVRIC010000026">
    <property type="protein sequence ID" value="MDT0498737.1"/>
    <property type="molecule type" value="Genomic_DNA"/>
</dbReference>
<keyword evidence="4" id="KW-1185">Reference proteome</keyword>
<dbReference type="PANTHER" id="PTHR43428">
    <property type="entry name" value="ARSENATE REDUCTASE"/>
    <property type="match status" value="1"/>
</dbReference>
<evidence type="ECO:0000313" key="3">
    <source>
        <dbReference type="EMBL" id="MDT0498737.1"/>
    </source>
</evidence>
<dbReference type="SUPFAM" id="SSF52788">
    <property type="entry name" value="Phosphotyrosine protein phosphatases I"/>
    <property type="match status" value="1"/>
</dbReference>
<dbReference type="Pfam" id="PF01451">
    <property type="entry name" value="LMWPc"/>
    <property type="match status" value="1"/>
</dbReference>
<gene>
    <name evidence="3" type="ORF">RM530_15415</name>
</gene>
<dbReference type="GO" id="GO:0030612">
    <property type="term" value="F:arsenate reductase (thioredoxin) activity"/>
    <property type="evidence" value="ECO:0007669"/>
    <property type="project" value="UniProtKB-EC"/>
</dbReference>
<protein>
    <submittedName>
        <fullName evidence="3">Arsenate reductase ArsC</fullName>
        <ecNumber evidence="3">1.20.4.4</ecNumber>
    </submittedName>
</protein>
<dbReference type="Proteomes" id="UP001254608">
    <property type="component" value="Unassembled WGS sequence"/>
</dbReference>
<evidence type="ECO:0000313" key="4">
    <source>
        <dbReference type="Proteomes" id="UP001254608"/>
    </source>
</evidence>
<dbReference type="Gene3D" id="3.40.50.2300">
    <property type="match status" value="1"/>
</dbReference>
<dbReference type="EC" id="1.20.4.4" evidence="3"/>
<name>A0ABU2WLJ9_9GAMM</name>
<accession>A0ABU2WLJ9</accession>
<reference evidence="3 4" key="1">
    <citation type="submission" date="2023-09" db="EMBL/GenBank/DDBJ databases">
        <authorList>
            <person name="Rey-Velasco X."/>
        </authorList>
    </citation>
    <scope>NUCLEOTIDE SEQUENCE [LARGE SCALE GENOMIC DNA]</scope>
    <source>
        <strain evidence="3 4">W345</strain>
    </source>
</reference>